<dbReference type="EMBL" id="BKCJ010588959">
    <property type="protein sequence ID" value="GFB26654.1"/>
    <property type="molecule type" value="Genomic_DNA"/>
</dbReference>
<comment type="caution">
    <text evidence="2">The sequence shown here is derived from an EMBL/GenBank/DDBJ whole genome shotgun (WGS) entry which is preliminary data.</text>
</comment>
<sequence>MTYGKSQTPIDSMCLTLGSSAGGFLPSLRLNNHYRSSSPHNWSGFGTESIWLKYLVVAVPPAVTNNETAPPLHVPKKNPPVPVKQLVKPPHPDTKYLSKILSVLKPDQLCSDDDLE</sequence>
<organism evidence="2">
    <name type="scientific">Tanacetum cinerariifolium</name>
    <name type="common">Dalmatian daisy</name>
    <name type="synonym">Chrysanthemum cinerariifolium</name>
    <dbReference type="NCBI Taxonomy" id="118510"/>
    <lineage>
        <taxon>Eukaryota</taxon>
        <taxon>Viridiplantae</taxon>
        <taxon>Streptophyta</taxon>
        <taxon>Embryophyta</taxon>
        <taxon>Tracheophyta</taxon>
        <taxon>Spermatophyta</taxon>
        <taxon>Magnoliopsida</taxon>
        <taxon>eudicotyledons</taxon>
        <taxon>Gunneridae</taxon>
        <taxon>Pentapetalae</taxon>
        <taxon>asterids</taxon>
        <taxon>campanulids</taxon>
        <taxon>Asterales</taxon>
        <taxon>Asteraceae</taxon>
        <taxon>Asteroideae</taxon>
        <taxon>Anthemideae</taxon>
        <taxon>Anthemidinae</taxon>
        <taxon>Tanacetum</taxon>
    </lineage>
</organism>
<protein>
    <submittedName>
        <fullName evidence="2">Uncharacterized protein</fullName>
    </submittedName>
</protein>
<feature type="region of interest" description="Disordered" evidence="1">
    <location>
        <begin position="65"/>
        <end position="90"/>
    </location>
</feature>
<evidence type="ECO:0000313" key="2">
    <source>
        <dbReference type="EMBL" id="GFB26654.1"/>
    </source>
</evidence>
<gene>
    <name evidence="2" type="ORF">Tci_698625</name>
</gene>
<dbReference type="AlphaFoldDB" id="A0A699L9Y9"/>
<evidence type="ECO:0000256" key="1">
    <source>
        <dbReference type="SAM" id="MobiDB-lite"/>
    </source>
</evidence>
<reference evidence="2" key="1">
    <citation type="journal article" date="2019" name="Sci. Rep.">
        <title>Draft genome of Tanacetum cinerariifolium, the natural source of mosquito coil.</title>
        <authorList>
            <person name="Yamashiro T."/>
            <person name="Shiraishi A."/>
            <person name="Satake H."/>
            <person name="Nakayama K."/>
        </authorList>
    </citation>
    <scope>NUCLEOTIDE SEQUENCE</scope>
</reference>
<accession>A0A699L9Y9</accession>
<proteinExistence type="predicted"/>
<name>A0A699L9Y9_TANCI</name>